<comment type="caution">
    <text evidence="1">The sequence shown here is derived from an EMBL/GenBank/DDBJ whole genome shotgun (WGS) entry which is preliminary data.</text>
</comment>
<dbReference type="AlphaFoldDB" id="A0A699JXT9"/>
<accession>A0A699JXT9</accession>
<dbReference type="EMBL" id="BKCJ010460209">
    <property type="protein sequence ID" value="GFA64060.1"/>
    <property type="molecule type" value="Genomic_DNA"/>
</dbReference>
<sequence>MAIIVHGNSFTYDSKSNLVHDSPNVFDPPPLYSYEFYVNDARYGHYCIPQVPFIYLKQCYNQDFNFPQDFHDFQQQDLCCENCEIPAYYDDDDDDYTIAITTKEPDNSLSMGDEHFDTILVTESDKFIKSSVENLVPNPSESEGEYECDVSACEVFTTFSNVLFDFDYDFYSSNDQSFSDEDIPKKIYSNPLFDEEIISMKIDPHHFNIESDLIESLLDQDSSIISSSSKIDSLFDEFAEEINLSFTLNDPMPPSIEEDDYDSEGDILILEELLSNNSLSLLENKSFHFDIPSSSHPPTKLPDGNSGILNVKVTGDVSEHNVPMPRHIITLVSNQEKSPNLLSHLAMNLFSFLLNAR</sequence>
<evidence type="ECO:0000313" key="1">
    <source>
        <dbReference type="EMBL" id="GFA64060.1"/>
    </source>
</evidence>
<organism evidence="1">
    <name type="scientific">Tanacetum cinerariifolium</name>
    <name type="common">Dalmatian daisy</name>
    <name type="synonym">Chrysanthemum cinerariifolium</name>
    <dbReference type="NCBI Taxonomy" id="118510"/>
    <lineage>
        <taxon>Eukaryota</taxon>
        <taxon>Viridiplantae</taxon>
        <taxon>Streptophyta</taxon>
        <taxon>Embryophyta</taxon>
        <taxon>Tracheophyta</taxon>
        <taxon>Spermatophyta</taxon>
        <taxon>Magnoliopsida</taxon>
        <taxon>eudicotyledons</taxon>
        <taxon>Gunneridae</taxon>
        <taxon>Pentapetalae</taxon>
        <taxon>asterids</taxon>
        <taxon>campanulids</taxon>
        <taxon>Asterales</taxon>
        <taxon>Asteraceae</taxon>
        <taxon>Asteroideae</taxon>
        <taxon>Anthemideae</taxon>
        <taxon>Anthemidinae</taxon>
        <taxon>Tanacetum</taxon>
    </lineage>
</organism>
<name>A0A699JXT9_TANCI</name>
<proteinExistence type="predicted"/>
<gene>
    <name evidence="1" type="ORF">Tci_636032</name>
</gene>
<protein>
    <recommendedName>
        <fullName evidence="2">Reverse transcriptase domain-containing protein</fullName>
    </recommendedName>
</protein>
<reference evidence="1" key="1">
    <citation type="journal article" date="2019" name="Sci. Rep.">
        <title>Draft genome of Tanacetum cinerariifolium, the natural source of mosquito coil.</title>
        <authorList>
            <person name="Yamashiro T."/>
            <person name="Shiraishi A."/>
            <person name="Satake H."/>
            <person name="Nakayama K."/>
        </authorList>
    </citation>
    <scope>NUCLEOTIDE SEQUENCE</scope>
</reference>
<evidence type="ECO:0008006" key="2">
    <source>
        <dbReference type="Google" id="ProtNLM"/>
    </source>
</evidence>